<dbReference type="InterPro" id="IPR036282">
    <property type="entry name" value="Glutathione-S-Trfase_C_sf"/>
</dbReference>
<organism evidence="3 4">
    <name type="scientific">Afifella marina DSM 2698</name>
    <dbReference type="NCBI Taxonomy" id="1120955"/>
    <lineage>
        <taxon>Bacteria</taxon>
        <taxon>Pseudomonadati</taxon>
        <taxon>Pseudomonadota</taxon>
        <taxon>Alphaproteobacteria</taxon>
        <taxon>Hyphomicrobiales</taxon>
        <taxon>Afifellaceae</taxon>
        <taxon>Afifella</taxon>
    </lineage>
</organism>
<dbReference type="InterPro" id="IPR010987">
    <property type="entry name" value="Glutathione-S-Trfase_C-like"/>
</dbReference>
<evidence type="ECO:0000259" key="1">
    <source>
        <dbReference type="PROSITE" id="PS50404"/>
    </source>
</evidence>
<dbReference type="Gene3D" id="3.40.30.10">
    <property type="entry name" value="Glutaredoxin"/>
    <property type="match status" value="1"/>
</dbReference>
<name>A0A1G5MM18_AFIMA</name>
<dbReference type="InterPro" id="IPR034345">
    <property type="entry name" value="Gtt2-like_N"/>
</dbReference>
<protein>
    <submittedName>
        <fullName evidence="3">Glutathione S-transferase</fullName>
    </submittedName>
</protein>
<dbReference type="RefSeq" id="WP_092809725.1">
    <property type="nucleotide sequence ID" value="NZ_FMVW01000001.1"/>
</dbReference>
<dbReference type="InterPro" id="IPR004045">
    <property type="entry name" value="Glutathione_S-Trfase_N"/>
</dbReference>
<sequence length="202" mass="23100">MKLFDGGRAPNPRRVRIFLAEKGLEIPLEPVDIGKKEHYSLDFLRLNPMRRLPVLDLDDGTALSETMAICRYLEALHPEPALFGKSALEQAQVEMWNRRIELDLYTLVAGIFRHSHPAMSELERQVPEWAAACRERLPELLAFLDREMRTREFIAGDSFSVADITALVTFDFMKPARVDIPEDFAALRDWHARLKARPSASA</sequence>
<reference evidence="3 4" key="1">
    <citation type="submission" date="2016-10" db="EMBL/GenBank/DDBJ databases">
        <authorList>
            <person name="de Groot N.N."/>
        </authorList>
    </citation>
    <scope>NUCLEOTIDE SEQUENCE [LARGE SCALE GENOMIC DNA]</scope>
    <source>
        <strain evidence="3 4">DSM 2698</strain>
    </source>
</reference>
<dbReference type="STRING" id="1120955.SAMN03080610_00808"/>
<dbReference type="Pfam" id="PF13409">
    <property type="entry name" value="GST_N_2"/>
    <property type="match status" value="1"/>
</dbReference>
<evidence type="ECO:0000313" key="3">
    <source>
        <dbReference type="EMBL" id="SCZ25598.1"/>
    </source>
</evidence>
<evidence type="ECO:0000259" key="2">
    <source>
        <dbReference type="PROSITE" id="PS50405"/>
    </source>
</evidence>
<dbReference type="OrthoDB" id="5293590at2"/>
<dbReference type="Proteomes" id="UP000199347">
    <property type="component" value="Unassembled WGS sequence"/>
</dbReference>
<dbReference type="InterPro" id="IPR040079">
    <property type="entry name" value="Glutathione_S-Trfase"/>
</dbReference>
<keyword evidence="4" id="KW-1185">Reference proteome</keyword>
<feature type="domain" description="GST C-terminal" evidence="2">
    <location>
        <begin position="86"/>
        <end position="202"/>
    </location>
</feature>
<dbReference type="PANTHER" id="PTHR44051:SF8">
    <property type="entry name" value="GLUTATHIONE S-TRANSFERASE GSTA"/>
    <property type="match status" value="1"/>
</dbReference>
<gene>
    <name evidence="3" type="ORF">SAMN03080610_00808</name>
</gene>
<dbReference type="SUPFAM" id="SSF52833">
    <property type="entry name" value="Thioredoxin-like"/>
    <property type="match status" value="1"/>
</dbReference>
<keyword evidence="3" id="KW-0808">Transferase</keyword>
<dbReference type="SUPFAM" id="SSF47616">
    <property type="entry name" value="GST C-terminal domain-like"/>
    <property type="match status" value="1"/>
</dbReference>
<dbReference type="PANTHER" id="PTHR44051">
    <property type="entry name" value="GLUTATHIONE S-TRANSFERASE-RELATED"/>
    <property type="match status" value="1"/>
</dbReference>
<dbReference type="AlphaFoldDB" id="A0A1G5MM18"/>
<evidence type="ECO:0000313" key="4">
    <source>
        <dbReference type="Proteomes" id="UP000199347"/>
    </source>
</evidence>
<feature type="domain" description="GST N-terminal" evidence="1">
    <location>
        <begin position="1"/>
        <end position="81"/>
    </location>
</feature>
<dbReference type="SFLD" id="SFLDS00019">
    <property type="entry name" value="Glutathione_Transferase_(cytos"/>
    <property type="match status" value="1"/>
</dbReference>
<dbReference type="EMBL" id="FMVW01000001">
    <property type="protein sequence ID" value="SCZ25598.1"/>
    <property type="molecule type" value="Genomic_DNA"/>
</dbReference>
<dbReference type="SFLD" id="SFLDG00358">
    <property type="entry name" value="Main_(cytGST)"/>
    <property type="match status" value="1"/>
</dbReference>
<dbReference type="Pfam" id="PF13410">
    <property type="entry name" value="GST_C_2"/>
    <property type="match status" value="1"/>
</dbReference>
<dbReference type="PROSITE" id="PS50404">
    <property type="entry name" value="GST_NTER"/>
    <property type="match status" value="1"/>
</dbReference>
<accession>A0A1G5MM18</accession>
<dbReference type="GO" id="GO:0016740">
    <property type="term" value="F:transferase activity"/>
    <property type="evidence" value="ECO:0007669"/>
    <property type="project" value="UniProtKB-KW"/>
</dbReference>
<dbReference type="Gene3D" id="1.20.1050.10">
    <property type="match status" value="1"/>
</dbReference>
<dbReference type="InterPro" id="IPR036249">
    <property type="entry name" value="Thioredoxin-like_sf"/>
</dbReference>
<proteinExistence type="predicted"/>
<dbReference type="PROSITE" id="PS50405">
    <property type="entry name" value="GST_CTER"/>
    <property type="match status" value="1"/>
</dbReference>
<dbReference type="CDD" id="cd03051">
    <property type="entry name" value="GST_N_GTT2_like"/>
    <property type="match status" value="1"/>
</dbReference>